<organism evidence="2 3">
    <name type="scientific">Mucor circinelloides f. lusitanicus</name>
    <name type="common">Mucor racemosus var. lusitanicus</name>
    <dbReference type="NCBI Taxonomy" id="29924"/>
    <lineage>
        <taxon>Eukaryota</taxon>
        <taxon>Fungi</taxon>
        <taxon>Fungi incertae sedis</taxon>
        <taxon>Mucoromycota</taxon>
        <taxon>Mucoromycotina</taxon>
        <taxon>Mucoromycetes</taxon>
        <taxon>Mucorales</taxon>
        <taxon>Mucorineae</taxon>
        <taxon>Mucoraceae</taxon>
        <taxon>Mucor</taxon>
    </lineage>
</organism>
<evidence type="ECO:0000313" key="3">
    <source>
        <dbReference type="Proteomes" id="UP000469890"/>
    </source>
</evidence>
<name>A0A8H4BL53_MUCCL</name>
<dbReference type="AlphaFoldDB" id="A0A8H4BL53"/>
<evidence type="ECO:0008006" key="4">
    <source>
        <dbReference type="Google" id="ProtNLM"/>
    </source>
</evidence>
<protein>
    <recommendedName>
        <fullName evidence="4">Coiled-coil domain-containing protein 6</fullName>
    </recommendedName>
</protein>
<evidence type="ECO:0000313" key="2">
    <source>
        <dbReference type="EMBL" id="KAF1803332.1"/>
    </source>
</evidence>
<evidence type="ECO:0000256" key="1">
    <source>
        <dbReference type="SAM" id="MobiDB-lite"/>
    </source>
</evidence>
<feature type="compositionally biased region" description="Polar residues" evidence="1">
    <location>
        <begin position="265"/>
        <end position="276"/>
    </location>
</feature>
<reference evidence="2 3" key="1">
    <citation type="submission" date="2019-09" db="EMBL/GenBank/DDBJ databases">
        <authorList>
            <consortium name="DOE Joint Genome Institute"/>
            <person name="Mondo S.J."/>
            <person name="Navarro-Mendoza M.I."/>
            <person name="Perez-Arques C."/>
            <person name="Panchal S."/>
            <person name="Nicolas F.E."/>
            <person name="Ganguly P."/>
            <person name="Pangilinan J."/>
            <person name="Grigoriev I."/>
            <person name="Heitman J."/>
            <person name="Sanya K."/>
            <person name="Garre V."/>
        </authorList>
    </citation>
    <scope>NUCLEOTIDE SEQUENCE [LARGE SCALE GENOMIC DNA]</scope>
    <source>
        <strain evidence="2 3">MU402</strain>
    </source>
</reference>
<feature type="region of interest" description="Disordered" evidence="1">
    <location>
        <begin position="1"/>
        <end position="20"/>
    </location>
</feature>
<feature type="compositionally biased region" description="Low complexity" evidence="1">
    <location>
        <begin position="224"/>
        <end position="245"/>
    </location>
</feature>
<dbReference type="PANTHER" id="PTHR15276">
    <property type="entry name" value="H4 D10S170 PROTEIN-RELATED"/>
    <property type="match status" value="1"/>
</dbReference>
<feature type="compositionally biased region" description="Low complexity" evidence="1">
    <location>
        <begin position="377"/>
        <end position="401"/>
    </location>
</feature>
<dbReference type="EMBL" id="JAAECE010000003">
    <property type="protein sequence ID" value="KAF1803332.1"/>
    <property type="molecule type" value="Genomic_DNA"/>
</dbReference>
<gene>
    <name evidence="2" type="ORF">FB192DRAFT_1367599</name>
</gene>
<accession>A0A8H4BL53</accession>
<dbReference type="Proteomes" id="UP000469890">
    <property type="component" value="Unassembled WGS sequence"/>
</dbReference>
<feature type="compositionally biased region" description="Polar residues" evidence="1">
    <location>
        <begin position="414"/>
        <end position="433"/>
    </location>
</feature>
<dbReference type="InterPro" id="IPR019152">
    <property type="entry name" value="DUF2046"/>
</dbReference>
<comment type="caution">
    <text evidence="2">The sequence shown here is derived from an EMBL/GenBank/DDBJ whole genome shotgun (WGS) entry which is preliminary data.</text>
</comment>
<dbReference type="PANTHER" id="PTHR15276:SF0">
    <property type="entry name" value="COILED-COIL DOMAIN-CONTAINING PROTEIN 6"/>
    <property type="match status" value="1"/>
</dbReference>
<proteinExistence type="predicted"/>
<sequence length="433" mass="49007">MTEHKSIASSASSIKDNDENEHNHLLHEIKENEQKMTNSLREQLEKVRKDKAVLEADLKSRTKAYEATLGQLQTMSTNEQSDRLQELMAIENLSELRDQVKQLHEKCVEQQIHIKKLEFELEMEQGHVKILKHDNKLLRQMTVDMNAMAEQEEEFISNRLLKRITGLKKEKGELLLQVEQEEEYMTNMLQKKLNQLQREKIDMENSLEQEQEYIVNKLQKQLESMKMQQQQQQQSQTTSPMMSTMHDGTNALSPGPVSPIIPKKWNSSSTSVNEAPSGTAEMLLSEIAVLKNRTTEMEKEFLLKMQQCNKYKSELIQFRKQAGLPTDDIPLDEGIPAVFRTVPPSPGRGGRVRRSTSTSSQRSLASDKNNLGHIPPLQLDSSDSQTTSDNRSRSNSTASSSVPPPKASRRVSGTLLSLASAGHTSTSSNNTNL</sequence>
<feature type="region of interest" description="Disordered" evidence="1">
    <location>
        <begin position="328"/>
        <end position="433"/>
    </location>
</feature>
<feature type="region of interest" description="Disordered" evidence="1">
    <location>
        <begin position="224"/>
        <end position="277"/>
    </location>
</feature>
<dbReference type="Pfam" id="PF09755">
    <property type="entry name" value="DUF2046"/>
    <property type="match status" value="1"/>
</dbReference>